<comment type="cofactor">
    <cofactor evidence="1">
        <name>Zn(2+)</name>
        <dbReference type="ChEBI" id="CHEBI:29105"/>
    </cofactor>
</comment>
<dbReference type="GO" id="GO:0046872">
    <property type="term" value="F:metal ion binding"/>
    <property type="evidence" value="ECO:0007669"/>
    <property type="project" value="UniProtKB-KW"/>
</dbReference>
<dbReference type="InterPro" id="IPR032466">
    <property type="entry name" value="Metal_Hydrolase"/>
</dbReference>
<dbReference type="Gene3D" id="2.30.40.10">
    <property type="entry name" value="Urease, subunit C, domain 1"/>
    <property type="match status" value="1"/>
</dbReference>
<evidence type="ECO:0000256" key="4">
    <source>
        <dbReference type="ARBA" id="ARBA00022723"/>
    </source>
</evidence>
<keyword evidence="4" id="KW-0479">Metal-binding</keyword>
<evidence type="ECO:0000259" key="7">
    <source>
        <dbReference type="Pfam" id="PF01979"/>
    </source>
</evidence>
<sequence>MNCILRGVRVIDPAAGMDAVGQDVWLSEGRIIAVYPSIDEGTVTVVDLTPAPGHPPCILAPGFIDLHAHLREPGGERAETVLSGARAAAAGGFTQVLAMANTEPPIDTPIRVAEARSRAAGAVVEVMTAAAVSRDLAGHVPVDVAGCAAAGAVAFTDDGRNAAPPELLSDVLRRAHDAGRPVLVHPEDERTIAERNRSGGPWALSLDRPAEAEATAVRSALEALAQAGRGHLHLQHLSTAASVDLVRRAREDGVAVTAEVTPHHLAMWSPAAQATDPPALLKVNPPLRTENDRIALIQALRDGVIDAVATDHAPHHVDHKCGDLASAAPGMTGLETALATCITLGGMSGDWIPVLLERLTLGPHRVLAPGADLRQPRLRVGESATCVLFDPAAPWTVGEGHTHSRSRNNPLWGSRLNGRVLLTIADGVVAHHDPALLPWPSTLMEAASG</sequence>
<dbReference type="GO" id="GO:0004038">
    <property type="term" value="F:allantoinase activity"/>
    <property type="evidence" value="ECO:0007669"/>
    <property type="project" value="TreeGrafter"/>
</dbReference>
<comment type="function">
    <text evidence="2">Catalyzes the reversible cyclization of carbamoyl aspartate to dihydroorotate.</text>
</comment>
<evidence type="ECO:0000313" key="9">
    <source>
        <dbReference type="Proteomes" id="UP000614410"/>
    </source>
</evidence>
<name>A0A934NGV7_9BACT</name>
<dbReference type="AlphaFoldDB" id="A0A934NGV7"/>
<feature type="domain" description="Amidohydrolase-related" evidence="7">
    <location>
        <begin position="58"/>
        <end position="328"/>
    </location>
</feature>
<keyword evidence="6" id="KW-0665">Pyrimidine biosynthesis</keyword>
<dbReference type="InterPro" id="IPR002195">
    <property type="entry name" value="Dihydroorotase_CS"/>
</dbReference>
<reference evidence="8 9" key="1">
    <citation type="submission" date="2020-10" db="EMBL/GenBank/DDBJ databases">
        <title>Ca. Dormibacterota MAGs.</title>
        <authorList>
            <person name="Montgomery K."/>
        </authorList>
    </citation>
    <scope>NUCLEOTIDE SEQUENCE [LARGE SCALE GENOMIC DNA]</scope>
    <source>
        <strain evidence="8">Mitchell_Peninsula_5</strain>
    </source>
</reference>
<dbReference type="InterPro" id="IPR050138">
    <property type="entry name" value="DHOase/Allantoinase_Hydrolase"/>
</dbReference>
<evidence type="ECO:0000256" key="3">
    <source>
        <dbReference type="ARBA" id="ARBA00010286"/>
    </source>
</evidence>
<evidence type="ECO:0000256" key="2">
    <source>
        <dbReference type="ARBA" id="ARBA00002368"/>
    </source>
</evidence>
<dbReference type="GO" id="GO:0005737">
    <property type="term" value="C:cytoplasm"/>
    <property type="evidence" value="ECO:0007669"/>
    <property type="project" value="TreeGrafter"/>
</dbReference>
<dbReference type="Pfam" id="PF01979">
    <property type="entry name" value="Amidohydro_1"/>
    <property type="match status" value="1"/>
</dbReference>
<keyword evidence="5" id="KW-0378">Hydrolase</keyword>
<accession>A0A934NGV7</accession>
<evidence type="ECO:0000256" key="5">
    <source>
        <dbReference type="ARBA" id="ARBA00022801"/>
    </source>
</evidence>
<dbReference type="SUPFAM" id="SSF51556">
    <property type="entry name" value="Metallo-dependent hydrolases"/>
    <property type="match status" value="1"/>
</dbReference>
<dbReference type="Gene3D" id="3.20.20.140">
    <property type="entry name" value="Metal-dependent hydrolases"/>
    <property type="match status" value="1"/>
</dbReference>
<evidence type="ECO:0000256" key="1">
    <source>
        <dbReference type="ARBA" id="ARBA00001947"/>
    </source>
</evidence>
<dbReference type="GO" id="GO:0006221">
    <property type="term" value="P:pyrimidine nucleotide biosynthetic process"/>
    <property type="evidence" value="ECO:0007669"/>
    <property type="project" value="UniProtKB-KW"/>
</dbReference>
<dbReference type="Proteomes" id="UP000614410">
    <property type="component" value="Unassembled WGS sequence"/>
</dbReference>
<protein>
    <submittedName>
        <fullName evidence="8">Dihydroorotase</fullName>
    </submittedName>
</protein>
<dbReference type="InterPro" id="IPR006680">
    <property type="entry name" value="Amidohydro-rel"/>
</dbReference>
<dbReference type="NCBIfam" id="TIGR00857">
    <property type="entry name" value="pyrC_multi"/>
    <property type="match status" value="1"/>
</dbReference>
<dbReference type="GO" id="GO:0004151">
    <property type="term" value="F:dihydroorotase activity"/>
    <property type="evidence" value="ECO:0007669"/>
    <property type="project" value="InterPro"/>
</dbReference>
<dbReference type="InterPro" id="IPR004722">
    <property type="entry name" value="DHOase"/>
</dbReference>
<dbReference type="SUPFAM" id="SSF51338">
    <property type="entry name" value="Composite domain of metallo-dependent hydrolases"/>
    <property type="match status" value="1"/>
</dbReference>
<dbReference type="PANTHER" id="PTHR43668:SF2">
    <property type="entry name" value="ALLANTOINASE"/>
    <property type="match status" value="1"/>
</dbReference>
<evidence type="ECO:0000256" key="6">
    <source>
        <dbReference type="ARBA" id="ARBA00022975"/>
    </source>
</evidence>
<comment type="similarity">
    <text evidence="3">Belongs to the metallo-dependent hydrolases superfamily. DHOase family. Class I DHOase subfamily.</text>
</comment>
<dbReference type="InterPro" id="IPR011059">
    <property type="entry name" value="Metal-dep_hydrolase_composite"/>
</dbReference>
<proteinExistence type="inferred from homology"/>
<dbReference type="PROSITE" id="PS00482">
    <property type="entry name" value="DIHYDROOROTASE_1"/>
    <property type="match status" value="1"/>
</dbReference>
<dbReference type="EMBL" id="JAEKNN010000051">
    <property type="protein sequence ID" value="MBJ7609786.1"/>
    <property type="molecule type" value="Genomic_DNA"/>
</dbReference>
<comment type="caution">
    <text evidence="8">The sequence shown here is derived from an EMBL/GenBank/DDBJ whole genome shotgun (WGS) entry which is preliminary data.</text>
</comment>
<dbReference type="GO" id="GO:0006145">
    <property type="term" value="P:purine nucleobase catabolic process"/>
    <property type="evidence" value="ECO:0007669"/>
    <property type="project" value="TreeGrafter"/>
</dbReference>
<dbReference type="PANTHER" id="PTHR43668">
    <property type="entry name" value="ALLANTOINASE"/>
    <property type="match status" value="1"/>
</dbReference>
<dbReference type="CDD" id="cd01317">
    <property type="entry name" value="DHOase_IIa"/>
    <property type="match status" value="1"/>
</dbReference>
<dbReference type="PROSITE" id="PS00483">
    <property type="entry name" value="DIHYDROOROTASE_2"/>
    <property type="match status" value="1"/>
</dbReference>
<organism evidence="8 9">
    <name type="scientific">Candidatus Amunia macphersoniae</name>
    <dbReference type="NCBI Taxonomy" id="3127014"/>
    <lineage>
        <taxon>Bacteria</taxon>
        <taxon>Bacillati</taxon>
        <taxon>Candidatus Dormiibacterota</taxon>
        <taxon>Candidatus Dormibacteria</taxon>
        <taxon>Candidatus Aeolococcales</taxon>
        <taxon>Candidatus Aeolococcaceae</taxon>
        <taxon>Candidatus Amunia</taxon>
    </lineage>
</organism>
<gene>
    <name evidence="8" type="ORF">JF887_10230</name>
</gene>
<evidence type="ECO:0000313" key="8">
    <source>
        <dbReference type="EMBL" id="MBJ7609786.1"/>
    </source>
</evidence>